<organism evidence="1">
    <name type="scientific">Castor canadensis</name>
    <name type="common">American beaver</name>
    <dbReference type="NCBI Taxonomy" id="51338"/>
    <lineage>
        <taxon>Eukaryota</taxon>
        <taxon>Metazoa</taxon>
        <taxon>Chordata</taxon>
        <taxon>Craniata</taxon>
        <taxon>Vertebrata</taxon>
        <taxon>Euteleostomi</taxon>
        <taxon>Mammalia</taxon>
        <taxon>Eutheria</taxon>
        <taxon>Euarchontoglires</taxon>
        <taxon>Glires</taxon>
        <taxon>Rodentia</taxon>
        <taxon>Castorimorpha</taxon>
        <taxon>Castoridae</taxon>
        <taxon>Castor</taxon>
    </lineage>
</organism>
<accession>A0A8C0XDT6</accession>
<proteinExistence type="predicted"/>
<name>A0A8C0XDT6_CASCN</name>
<dbReference type="Ensembl" id="ENSCCNT00000032283.1">
    <property type="protein sequence ID" value="ENSCCNP00000025394.1"/>
    <property type="gene ID" value="ENSCCNG00000024766.1"/>
</dbReference>
<evidence type="ECO:0000313" key="1">
    <source>
        <dbReference type="Ensembl" id="ENSCCNP00000025394.1"/>
    </source>
</evidence>
<protein>
    <submittedName>
        <fullName evidence="1">Uncharacterized protein</fullName>
    </submittedName>
</protein>
<dbReference type="AlphaFoldDB" id="A0A8C0XDT6"/>
<sequence length="111" mass="11637">MALRRVFLCAPPHTTPRLTSTAPAAREQPTLGPRAVPACGTADAARPRVPVVDFGNAQEAYAAGRAGSWRATCWCCVCARRGRAGVPRAGAHVGSFVLNLLEGNFMNSFGA</sequence>
<reference evidence="1" key="1">
    <citation type="submission" date="2023-09" db="UniProtKB">
        <authorList>
            <consortium name="Ensembl"/>
        </authorList>
    </citation>
    <scope>IDENTIFICATION</scope>
</reference>